<accession>A0A094Q6R1</accession>
<sequence>MLLGVLDVGSNTIHLQVMQAHPGARPTPTTNLKTELRLTDYLDELGNISPLGIEQLHKAIGEALAHAKEFKTEEIVAFATSAIREATNGTEVIKEITERHNIELQILNGIEEAAMTFLAARRWLGWSSGRLLILDIGGGSLEMAVGDDEYPDESISLPLGAARLTRTYLRNDPYSSKDVKKLEEFVNEALASSLTPALAEHRADHFVATSKTFRTLARLNEFWFKDNPKKLTISSLEKAIPKLLAMNNKERSELPGVSANRAQQIVAGAIVAYSVLSKLELDEVEICPWALREGIVLKWLDWMKI</sequence>
<dbReference type="EMBL" id="JNSK01000016">
    <property type="protein sequence ID" value="KGA19092.1"/>
    <property type="molecule type" value="Genomic_DNA"/>
</dbReference>
<dbReference type="PANTHER" id="PTHR30005:SF0">
    <property type="entry name" value="RETROGRADE REGULATION PROTEIN 2"/>
    <property type="match status" value="1"/>
</dbReference>
<dbReference type="InterPro" id="IPR050273">
    <property type="entry name" value="GppA/Ppx_hydrolase"/>
</dbReference>
<feature type="domain" description="Ppx/GppA phosphatase N-terminal" evidence="2">
    <location>
        <begin position="22"/>
        <end position="301"/>
    </location>
</feature>
<dbReference type="PANTHER" id="PTHR30005">
    <property type="entry name" value="EXOPOLYPHOSPHATASE"/>
    <property type="match status" value="1"/>
</dbReference>
<dbReference type="InterPro" id="IPR003695">
    <property type="entry name" value="Ppx_GppA_N"/>
</dbReference>
<dbReference type="AlphaFoldDB" id="A0A094Q6R1"/>
<reference evidence="3" key="1">
    <citation type="submission" date="2014-05" db="EMBL/GenBank/DDBJ databases">
        <title>Key roles for freshwater Actinobacteria revealed by deep metagenomic sequencing.</title>
        <authorList>
            <person name="Ghai R."/>
            <person name="Mizuno C.M."/>
            <person name="Picazo A."/>
            <person name="Camacho A."/>
            <person name="Rodriguez-Valera F."/>
        </authorList>
    </citation>
    <scope>NUCLEOTIDE SEQUENCE</scope>
</reference>
<dbReference type="Gene3D" id="3.30.420.40">
    <property type="match status" value="1"/>
</dbReference>
<evidence type="ECO:0000256" key="1">
    <source>
        <dbReference type="ARBA" id="ARBA00022801"/>
    </source>
</evidence>
<evidence type="ECO:0000313" key="3">
    <source>
        <dbReference type="EMBL" id="KGA19092.1"/>
    </source>
</evidence>
<keyword evidence="1" id="KW-0378">Hydrolase</keyword>
<dbReference type="InterPro" id="IPR043129">
    <property type="entry name" value="ATPase_NBD"/>
</dbReference>
<dbReference type="Pfam" id="PF02541">
    <property type="entry name" value="Ppx-GppA"/>
    <property type="match status" value="1"/>
</dbReference>
<proteinExistence type="predicted"/>
<dbReference type="Gene3D" id="3.30.420.150">
    <property type="entry name" value="Exopolyphosphatase. Domain 2"/>
    <property type="match status" value="1"/>
</dbReference>
<gene>
    <name evidence="3" type="ORF">GM50_6590</name>
</gene>
<dbReference type="FunFam" id="3.30.420.150:FF:000006">
    <property type="entry name" value="Ppx/GppA family phosphatase"/>
    <property type="match status" value="1"/>
</dbReference>
<dbReference type="SUPFAM" id="SSF53067">
    <property type="entry name" value="Actin-like ATPase domain"/>
    <property type="match status" value="2"/>
</dbReference>
<comment type="caution">
    <text evidence="3">The sequence shown here is derived from an EMBL/GenBank/DDBJ whole genome shotgun (WGS) entry which is preliminary data.</text>
</comment>
<dbReference type="GO" id="GO:0016462">
    <property type="term" value="F:pyrophosphatase activity"/>
    <property type="evidence" value="ECO:0007669"/>
    <property type="project" value="TreeGrafter"/>
</dbReference>
<organism evidence="3">
    <name type="scientific">freshwater metagenome</name>
    <dbReference type="NCBI Taxonomy" id="449393"/>
    <lineage>
        <taxon>unclassified sequences</taxon>
        <taxon>metagenomes</taxon>
        <taxon>ecological metagenomes</taxon>
    </lineage>
</organism>
<dbReference type="CDD" id="cd24056">
    <property type="entry name" value="ASKHA_NBD_MtPPX1-like"/>
    <property type="match status" value="1"/>
</dbReference>
<protein>
    <recommendedName>
        <fullName evidence="2">Ppx/GppA phosphatase N-terminal domain-containing protein</fullName>
    </recommendedName>
</protein>
<evidence type="ECO:0000259" key="2">
    <source>
        <dbReference type="Pfam" id="PF02541"/>
    </source>
</evidence>
<name>A0A094Q6R1_9ZZZZ</name>